<gene>
    <name evidence="2" type="ORF">FA740_02825</name>
</gene>
<feature type="region of interest" description="Disordered" evidence="1">
    <location>
        <begin position="82"/>
        <end position="104"/>
    </location>
</feature>
<dbReference type="RefSeq" id="WP_136855258.1">
    <property type="nucleotide sequence ID" value="NZ_SUNH01000004.1"/>
</dbReference>
<accession>A0A4U0QZ39</accession>
<evidence type="ECO:0000256" key="1">
    <source>
        <dbReference type="SAM" id="MobiDB-lite"/>
    </source>
</evidence>
<reference evidence="2 3" key="1">
    <citation type="submission" date="2019-04" db="EMBL/GenBank/DDBJ databases">
        <authorList>
            <person name="Li J."/>
        </authorList>
    </citation>
    <scope>NUCLEOTIDE SEQUENCE [LARGE SCALE GENOMIC DNA]</scope>
    <source>
        <strain evidence="2 3">CCTCC AB2016182</strain>
    </source>
</reference>
<dbReference type="EMBL" id="SUNH01000004">
    <property type="protein sequence ID" value="TJZ87200.1"/>
    <property type="molecule type" value="Genomic_DNA"/>
</dbReference>
<name>A0A4U0QZ39_9RHOB</name>
<proteinExistence type="predicted"/>
<keyword evidence="3" id="KW-1185">Reference proteome</keyword>
<evidence type="ECO:0000313" key="3">
    <source>
        <dbReference type="Proteomes" id="UP000306223"/>
    </source>
</evidence>
<sequence length="104" mass="11676">MRVHILPFRAPKDLAHTASAIAHRFGHHLEEIRQKKLARIERLLEGLKSVGEMTPEAAQELGSRLDLSRLCAAPRAHFRRPSVRRRPGFSSPMLTAGGGDYESR</sequence>
<evidence type="ECO:0000313" key="2">
    <source>
        <dbReference type="EMBL" id="TJZ87200.1"/>
    </source>
</evidence>
<comment type="caution">
    <text evidence="2">The sequence shown here is derived from an EMBL/GenBank/DDBJ whole genome shotgun (WGS) entry which is preliminary data.</text>
</comment>
<dbReference type="Proteomes" id="UP000306223">
    <property type="component" value="Unassembled WGS sequence"/>
</dbReference>
<protein>
    <submittedName>
        <fullName evidence="2">Uncharacterized protein</fullName>
    </submittedName>
</protein>
<organism evidence="2 3">
    <name type="scientific">Paracoccus hibiscisoli</name>
    <dbReference type="NCBI Taxonomy" id="2023261"/>
    <lineage>
        <taxon>Bacteria</taxon>
        <taxon>Pseudomonadati</taxon>
        <taxon>Pseudomonadota</taxon>
        <taxon>Alphaproteobacteria</taxon>
        <taxon>Rhodobacterales</taxon>
        <taxon>Paracoccaceae</taxon>
        <taxon>Paracoccus</taxon>
    </lineage>
</organism>
<feature type="non-terminal residue" evidence="2">
    <location>
        <position position="104"/>
    </location>
</feature>
<dbReference type="AlphaFoldDB" id="A0A4U0QZ39"/>